<evidence type="ECO:0000313" key="1">
    <source>
        <dbReference type="EMBL" id="KRK48657.1"/>
    </source>
</evidence>
<proteinExistence type="predicted"/>
<dbReference type="PATRIC" id="fig|1302272.5.peg.978"/>
<organism evidence="1 2">
    <name type="scientific">Secundilactobacillus kimchicus JCM 15530</name>
    <dbReference type="NCBI Taxonomy" id="1302272"/>
    <lineage>
        <taxon>Bacteria</taxon>
        <taxon>Bacillati</taxon>
        <taxon>Bacillota</taxon>
        <taxon>Bacilli</taxon>
        <taxon>Lactobacillales</taxon>
        <taxon>Lactobacillaceae</taxon>
        <taxon>Secundilactobacillus</taxon>
    </lineage>
</organism>
<evidence type="ECO:0000313" key="2">
    <source>
        <dbReference type="Proteomes" id="UP000050911"/>
    </source>
</evidence>
<dbReference type="RefSeq" id="WP_054659140.1">
    <property type="nucleotide sequence ID" value="NZ_AZCX01000002.1"/>
</dbReference>
<reference evidence="1 2" key="1">
    <citation type="journal article" date="2015" name="Genome Announc.">
        <title>Expanding the biotechnology potential of lactobacilli through comparative genomics of 213 strains and associated genera.</title>
        <authorList>
            <person name="Sun Z."/>
            <person name="Harris H.M."/>
            <person name="McCann A."/>
            <person name="Guo C."/>
            <person name="Argimon S."/>
            <person name="Zhang W."/>
            <person name="Yang X."/>
            <person name="Jeffery I.B."/>
            <person name="Cooney J.C."/>
            <person name="Kagawa T.F."/>
            <person name="Liu W."/>
            <person name="Song Y."/>
            <person name="Salvetti E."/>
            <person name="Wrobel A."/>
            <person name="Rasinkangas P."/>
            <person name="Parkhill J."/>
            <person name="Rea M.C."/>
            <person name="O'Sullivan O."/>
            <person name="Ritari J."/>
            <person name="Douillard F.P."/>
            <person name="Paul Ross R."/>
            <person name="Yang R."/>
            <person name="Briner A.E."/>
            <person name="Felis G.E."/>
            <person name="de Vos W.M."/>
            <person name="Barrangou R."/>
            <person name="Klaenhammer T.R."/>
            <person name="Caufield P.W."/>
            <person name="Cui Y."/>
            <person name="Zhang H."/>
            <person name="O'Toole P.W."/>
        </authorList>
    </citation>
    <scope>NUCLEOTIDE SEQUENCE [LARGE SCALE GENOMIC DNA]</scope>
    <source>
        <strain evidence="1 2">JCM 15530</strain>
    </source>
</reference>
<dbReference type="Proteomes" id="UP000050911">
    <property type="component" value="Unassembled WGS sequence"/>
</dbReference>
<dbReference type="AlphaFoldDB" id="A0A0R1HYG9"/>
<comment type="caution">
    <text evidence="1">The sequence shown here is derived from an EMBL/GenBank/DDBJ whole genome shotgun (WGS) entry which is preliminary data.</text>
</comment>
<accession>A0A0R1HYG9</accession>
<name>A0A0R1HYG9_9LACO</name>
<keyword evidence="2" id="KW-1185">Reference proteome</keyword>
<dbReference type="EMBL" id="AZCX01000002">
    <property type="protein sequence ID" value="KRK48657.1"/>
    <property type="molecule type" value="Genomic_DNA"/>
</dbReference>
<dbReference type="OrthoDB" id="2304331at2"/>
<protein>
    <submittedName>
        <fullName evidence="1">Uncharacterized protein</fullName>
    </submittedName>
</protein>
<sequence>MDNLFDVLKMVNVNHRGFASKQVVITDLAGKPNGLLTDLFRDTVSNIHLFLDMAQLESADDVLTALADHTPLPDDVLDEYAKILKEPLLKINFAPQKGQIELVVRG</sequence>
<dbReference type="STRING" id="1302272.FC96_GL000971"/>
<gene>
    <name evidence="1" type="ORF">FC96_GL000971</name>
</gene>